<keyword evidence="2" id="KW-1003">Cell membrane</keyword>
<keyword evidence="4 6" id="KW-1133">Transmembrane helix</keyword>
<dbReference type="Pfam" id="PF03899">
    <property type="entry name" value="ATP-synt_I"/>
    <property type="match status" value="1"/>
</dbReference>
<evidence type="ECO:0000256" key="5">
    <source>
        <dbReference type="ARBA" id="ARBA00023136"/>
    </source>
</evidence>
<dbReference type="PROSITE" id="PS51257">
    <property type="entry name" value="PROKAR_LIPOPROTEIN"/>
    <property type="match status" value="1"/>
</dbReference>
<dbReference type="EMBL" id="FMJE01000005">
    <property type="protein sequence ID" value="SCM82966.1"/>
    <property type="molecule type" value="Genomic_DNA"/>
</dbReference>
<evidence type="ECO:0008006" key="8">
    <source>
        <dbReference type="Google" id="ProtNLM"/>
    </source>
</evidence>
<evidence type="ECO:0000256" key="3">
    <source>
        <dbReference type="ARBA" id="ARBA00022692"/>
    </source>
</evidence>
<proteinExistence type="predicted"/>
<feature type="transmembrane region" description="Helical" evidence="6">
    <location>
        <begin position="12"/>
        <end position="30"/>
    </location>
</feature>
<evidence type="ECO:0000256" key="1">
    <source>
        <dbReference type="ARBA" id="ARBA00004651"/>
    </source>
</evidence>
<keyword evidence="3 6" id="KW-0812">Transmembrane</keyword>
<reference evidence="7" key="1">
    <citation type="submission" date="2016-08" db="EMBL/GenBank/DDBJ databases">
        <authorList>
            <person name="Seilhamer J.J."/>
        </authorList>
    </citation>
    <scope>NUCLEOTIDE SEQUENCE</scope>
    <source>
        <strain evidence="7">86</strain>
    </source>
</reference>
<feature type="transmembrane region" description="Helical" evidence="6">
    <location>
        <begin position="99"/>
        <end position="120"/>
    </location>
</feature>
<evidence type="ECO:0000256" key="4">
    <source>
        <dbReference type="ARBA" id="ARBA00022989"/>
    </source>
</evidence>
<dbReference type="GO" id="GO:0005886">
    <property type="term" value="C:plasma membrane"/>
    <property type="evidence" value="ECO:0007669"/>
    <property type="project" value="UniProtKB-SubCell"/>
</dbReference>
<evidence type="ECO:0000256" key="6">
    <source>
        <dbReference type="SAM" id="Phobius"/>
    </source>
</evidence>
<sequence>MKNYELKVRNMLAQIAFVGTIGCLLAYRYFSVQVTTGLLIGLVTGSIYFLYLYRQVENVQVFSKQQAIEHIRGGWIIRLGAVLLVLIVITHVFKVNALAFTAGFFTMPALLFISGLQLVIRQIRDTKKCR</sequence>
<gene>
    <name evidence="7" type="ORF">KL86SPO_50738</name>
</gene>
<name>A0A212LZM2_9FIRM</name>
<evidence type="ECO:0000256" key="2">
    <source>
        <dbReference type="ARBA" id="ARBA00022475"/>
    </source>
</evidence>
<organism evidence="7">
    <name type="scientific">uncultured Sporomusa sp</name>
    <dbReference type="NCBI Taxonomy" id="307249"/>
    <lineage>
        <taxon>Bacteria</taxon>
        <taxon>Bacillati</taxon>
        <taxon>Bacillota</taxon>
        <taxon>Negativicutes</taxon>
        <taxon>Selenomonadales</taxon>
        <taxon>Sporomusaceae</taxon>
        <taxon>Sporomusa</taxon>
        <taxon>environmental samples</taxon>
    </lineage>
</organism>
<keyword evidence="5 6" id="KW-0472">Membrane</keyword>
<dbReference type="InterPro" id="IPR005598">
    <property type="entry name" value="ATP_synth_I"/>
</dbReference>
<feature type="transmembrane region" description="Helical" evidence="6">
    <location>
        <begin position="75"/>
        <end position="93"/>
    </location>
</feature>
<accession>A0A212LZM2</accession>
<evidence type="ECO:0000313" key="7">
    <source>
        <dbReference type="EMBL" id="SCM82966.1"/>
    </source>
</evidence>
<comment type="subcellular location">
    <subcellularLocation>
        <location evidence="1">Cell membrane</location>
        <topology evidence="1">Multi-pass membrane protein</topology>
    </subcellularLocation>
</comment>
<feature type="transmembrane region" description="Helical" evidence="6">
    <location>
        <begin position="36"/>
        <end position="54"/>
    </location>
</feature>
<protein>
    <recommendedName>
        <fullName evidence="8">ATP synthase I chain</fullName>
    </recommendedName>
</protein>
<dbReference type="AlphaFoldDB" id="A0A212LZM2"/>